<dbReference type="RefSeq" id="XP_002126424.1">
    <property type="nucleotide sequence ID" value="XM_002126388.5"/>
</dbReference>
<dbReference type="PANTHER" id="PTHR21021">
    <property type="entry name" value="GAF/PUTATIVE CYTOSKELETAL PROTEIN"/>
    <property type="match status" value="1"/>
</dbReference>
<keyword evidence="5" id="KW-1185">Reference proteome</keyword>
<dbReference type="InterPro" id="IPR051330">
    <property type="entry name" value="Phosphatase_reg/MetRdx"/>
</dbReference>
<sequence length="295" mass="34024">MSARACTPFGEKQEPFKFDKWKFISKKRHILTSNEVDNLSEKLALPQLPEMTFGANKFEMQHDTGFSIHFNAVDALALVDNKKDLMKVAMAKEWAESRKGNEYISQTVKPFDWTYTTNYKGTLTDPNHIVTVSETSEKIDLERLKKREKILYFEEMMLFEDELADNGSAQLTVKIRVMTSCFFLLMRFFLRVDGVLSRIYDTRWYHEFGKSYLIREYSEKEKSFFQMRGISPATLTDPNLLDGHLTTQKRVVEKIDFSGTSGTTEDTKSSKNETVSKTDVSDSNCPSKTVISEPK</sequence>
<reference evidence="4" key="2">
    <citation type="journal article" date="2008" name="Genome Biol.">
        <title>Improved genome assembly and evidence-based global gene model set for the chordate Ciona intestinalis: new insight into intron and operon populations.</title>
        <authorList>
            <person name="Satou Y."/>
            <person name="Mineta K."/>
            <person name="Ogasawara M."/>
            <person name="Sasakura Y."/>
            <person name="Shoguchi E."/>
            <person name="Ueno K."/>
            <person name="Yamada L."/>
            <person name="Matsumoto J."/>
            <person name="Wasserscheid J."/>
            <person name="Dewar K."/>
            <person name="Wiley G.B."/>
            <person name="Macmil S.L."/>
            <person name="Roe B.A."/>
            <person name="Zeller R.W."/>
            <person name="Hastings K.E."/>
            <person name="Lemaire P."/>
            <person name="Lindquist E."/>
            <person name="Endo T."/>
            <person name="Hotta K."/>
            <person name="Inaba K."/>
        </authorList>
    </citation>
    <scope>NUCLEOTIDE SEQUENCE [LARGE SCALE GENOMIC DNA]</scope>
    <source>
        <strain evidence="4">wild type</strain>
    </source>
</reference>
<dbReference type="Ensembl" id="ENSCINT00000026715.2">
    <property type="protein sequence ID" value="ENSCINP00000026469.2"/>
    <property type="gene ID" value="ENSCING00000016251.2"/>
</dbReference>
<dbReference type="PANTHER" id="PTHR21021:SF16">
    <property type="entry name" value="TIP41-LIKE PROTEIN"/>
    <property type="match status" value="1"/>
</dbReference>
<reference evidence="5" key="1">
    <citation type="journal article" date="2002" name="Science">
        <title>The draft genome of Ciona intestinalis: insights into chordate and vertebrate origins.</title>
        <authorList>
            <person name="Dehal P."/>
            <person name="Satou Y."/>
            <person name="Campbell R.K."/>
            <person name="Chapman J."/>
            <person name="Degnan B."/>
            <person name="De Tomaso A."/>
            <person name="Davidson B."/>
            <person name="Di Gregorio A."/>
            <person name="Gelpke M."/>
            <person name="Goodstein D.M."/>
            <person name="Harafuji N."/>
            <person name="Hastings K.E."/>
            <person name="Ho I."/>
            <person name="Hotta K."/>
            <person name="Huang W."/>
            <person name="Kawashima T."/>
            <person name="Lemaire P."/>
            <person name="Martinez D."/>
            <person name="Meinertzhagen I.A."/>
            <person name="Necula S."/>
            <person name="Nonaka M."/>
            <person name="Putnam N."/>
            <person name="Rash S."/>
            <person name="Saiga H."/>
            <person name="Satake M."/>
            <person name="Terry A."/>
            <person name="Yamada L."/>
            <person name="Wang H.G."/>
            <person name="Awazu S."/>
            <person name="Azumi K."/>
            <person name="Boore J."/>
            <person name="Branno M."/>
            <person name="Chin-Bow S."/>
            <person name="DeSantis R."/>
            <person name="Doyle S."/>
            <person name="Francino P."/>
            <person name="Keys D.N."/>
            <person name="Haga S."/>
            <person name="Hayashi H."/>
            <person name="Hino K."/>
            <person name="Imai K.S."/>
            <person name="Inaba K."/>
            <person name="Kano S."/>
            <person name="Kobayashi K."/>
            <person name="Kobayashi M."/>
            <person name="Lee B.I."/>
            <person name="Makabe K.W."/>
            <person name="Manohar C."/>
            <person name="Matassi G."/>
            <person name="Medina M."/>
            <person name="Mochizuki Y."/>
            <person name="Mount S."/>
            <person name="Morishita T."/>
            <person name="Miura S."/>
            <person name="Nakayama A."/>
            <person name="Nishizaka S."/>
            <person name="Nomoto H."/>
            <person name="Ohta F."/>
            <person name="Oishi K."/>
            <person name="Rigoutsos I."/>
            <person name="Sano M."/>
            <person name="Sasaki A."/>
            <person name="Sasakura Y."/>
            <person name="Shoguchi E."/>
            <person name="Shin-i T."/>
            <person name="Spagnuolo A."/>
            <person name="Stainier D."/>
            <person name="Suzuki M.M."/>
            <person name="Tassy O."/>
            <person name="Takatori N."/>
            <person name="Tokuoka M."/>
            <person name="Yagi K."/>
            <person name="Yoshizaki F."/>
            <person name="Wada S."/>
            <person name="Zhang C."/>
            <person name="Hyatt P.D."/>
            <person name="Larimer F."/>
            <person name="Detter C."/>
            <person name="Doggett N."/>
            <person name="Glavina T."/>
            <person name="Hawkins T."/>
            <person name="Richardson P."/>
            <person name="Lucas S."/>
            <person name="Kohara Y."/>
            <person name="Levine M."/>
            <person name="Satoh N."/>
            <person name="Rokhsar D.S."/>
        </authorList>
    </citation>
    <scope>NUCLEOTIDE SEQUENCE [LARGE SCALE GENOMIC DNA]</scope>
</reference>
<dbReference type="GeneTree" id="ENSGT00390000006659"/>
<name>F6ZBY5_CIOIN</name>
<evidence type="ECO:0000256" key="1">
    <source>
        <dbReference type="ARBA" id="ARBA00006658"/>
    </source>
</evidence>
<evidence type="ECO:0000313" key="5">
    <source>
        <dbReference type="Proteomes" id="UP000008144"/>
    </source>
</evidence>
<proteinExistence type="inferred from homology"/>
<reference evidence="4" key="4">
    <citation type="submission" date="2025-09" db="UniProtKB">
        <authorList>
            <consortium name="Ensembl"/>
        </authorList>
    </citation>
    <scope>IDENTIFICATION</scope>
</reference>
<dbReference type="GO" id="GO:0005829">
    <property type="term" value="C:cytosol"/>
    <property type="evidence" value="ECO:0000318"/>
    <property type="project" value="GO_Central"/>
</dbReference>
<dbReference type="FunCoup" id="F6ZBY5">
    <property type="interactions" value="448"/>
</dbReference>
<evidence type="ECO:0000256" key="2">
    <source>
        <dbReference type="ARBA" id="ARBA00018951"/>
    </source>
</evidence>
<dbReference type="Proteomes" id="UP000008144">
    <property type="component" value="Chromosome 6"/>
</dbReference>
<reference evidence="4" key="3">
    <citation type="submission" date="2025-08" db="UniProtKB">
        <authorList>
            <consortium name="Ensembl"/>
        </authorList>
    </citation>
    <scope>IDENTIFICATION</scope>
</reference>
<evidence type="ECO:0000256" key="3">
    <source>
        <dbReference type="SAM" id="MobiDB-lite"/>
    </source>
</evidence>
<protein>
    <recommendedName>
        <fullName evidence="2">TIP41-like protein</fullName>
    </recommendedName>
</protein>
<dbReference type="OrthoDB" id="10253878at2759"/>
<dbReference type="GO" id="GO:0072542">
    <property type="term" value="F:protein phosphatase activator activity"/>
    <property type="evidence" value="ECO:0000318"/>
    <property type="project" value="GO_Central"/>
</dbReference>
<dbReference type="KEGG" id="cin:100182021"/>
<dbReference type="HOGENOM" id="CLU_039187_2_0_1"/>
<accession>F6ZBY5</accession>
<dbReference type="EMBL" id="EAAA01002281">
    <property type="status" value="NOT_ANNOTATED_CDS"/>
    <property type="molecule type" value="Genomic_DNA"/>
</dbReference>
<accession>A0A1W2W895</accession>
<dbReference type="InterPro" id="IPR007303">
    <property type="entry name" value="TIP41-like"/>
</dbReference>
<feature type="compositionally biased region" description="Basic and acidic residues" evidence="3">
    <location>
        <begin position="265"/>
        <end position="280"/>
    </location>
</feature>
<gene>
    <name evidence="4" type="primary">LOC100182021</name>
</gene>
<dbReference type="AlphaFoldDB" id="F6ZBY5"/>
<dbReference type="Pfam" id="PF04176">
    <property type="entry name" value="TIP41"/>
    <property type="match status" value="1"/>
</dbReference>
<evidence type="ECO:0000313" key="4">
    <source>
        <dbReference type="Ensembl" id="ENSCINP00000026469.2"/>
    </source>
</evidence>
<dbReference type="GO" id="GO:0031929">
    <property type="term" value="P:TOR signaling"/>
    <property type="evidence" value="ECO:0000318"/>
    <property type="project" value="GO_Central"/>
</dbReference>
<feature type="compositionally biased region" description="Polar residues" evidence="3">
    <location>
        <begin position="281"/>
        <end position="295"/>
    </location>
</feature>
<dbReference type="STRING" id="7719.ENSCINP00000026469"/>
<organism evidence="4 5">
    <name type="scientific">Ciona intestinalis</name>
    <name type="common">Transparent sea squirt</name>
    <name type="synonym">Ascidia intestinalis</name>
    <dbReference type="NCBI Taxonomy" id="7719"/>
    <lineage>
        <taxon>Eukaryota</taxon>
        <taxon>Metazoa</taxon>
        <taxon>Chordata</taxon>
        <taxon>Tunicata</taxon>
        <taxon>Ascidiacea</taxon>
        <taxon>Phlebobranchia</taxon>
        <taxon>Cionidae</taxon>
        <taxon>Ciona</taxon>
    </lineage>
</organism>
<dbReference type="OMA" id="TRWYHEF"/>
<feature type="region of interest" description="Disordered" evidence="3">
    <location>
        <begin position="259"/>
        <end position="295"/>
    </location>
</feature>
<comment type="similarity">
    <text evidence="1">Belongs to the TIP41 family.</text>
</comment>
<dbReference type="InParanoid" id="F6ZBY5"/>
<dbReference type="GeneID" id="100182021"/>